<sequence length="81" mass="9495">MNKNFIVVVLPLTDTDDYIDIPKCAFFSEIDEAKEYIEKMVFKETGDYYALPNKPSDIRIKLSDKILELWVCYIPNPVFLN</sequence>
<reference evidence="1 2" key="1">
    <citation type="submission" date="2019-09" db="EMBL/GenBank/DDBJ databases">
        <title>Genome sequence and assembly of Taibaiella sp.</title>
        <authorList>
            <person name="Chhetri G."/>
        </authorList>
    </citation>
    <scope>NUCLEOTIDE SEQUENCE [LARGE SCALE GENOMIC DNA]</scope>
    <source>
        <strain evidence="1 2">KVB11</strain>
    </source>
</reference>
<dbReference type="RefSeq" id="WP_150033496.1">
    <property type="nucleotide sequence ID" value="NZ_VWSH01000003.1"/>
</dbReference>
<dbReference type="Proteomes" id="UP000323632">
    <property type="component" value="Unassembled WGS sequence"/>
</dbReference>
<keyword evidence="2" id="KW-1185">Reference proteome</keyword>
<organism evidence="1 2">
    <name type="scientific">Taibaiella lutea</name>
    <dbReference type="NCBI Taxonomy" id="2608001"/>
    <lineage>
        <taxon>Bacteria</taxon>
        <taxon>Pseudomonadati</taxon>
        <taxon>Bacteroidota</taxon>
        <taxon>Chitinophagia</taxon>
        <taxon>Chitinophagales</taxon>
        <taxon>Chitinophagaceae</taxon>
        <taxon>Taibaiella</taxon>
    </lineage>
</organism>
<protein>
    <submittedName>
        <fullName evidence="1">Uncharacterized protein</fullName>
    </submittedName>
</protein>
<accession>A0A5M6CH50</accession>
<dbReference type="EMBL" id="VWSH01000003">
    <property type="protein sequence ID" value="KAA5533750.1"/>
    <property type="molecule type" value="Genomic_DNA"/>
</dbReference>
<name>A0A5M6CH50_9BACT</name>
<evidence type="ECO:0000313" key="2">
    <source>
        <dbReference type="Proteomes" id="UP000323632"/>
    </source>
</evidence>
<comment type="caution">
    <text evidence="1">The sequence shown here is derived from an EMBL/GenBank/DDBJ whole genome shotgun (WGS) entry which is preliminary data.</text>
</comment>
<gene>
    <name evidence="1" type="ORF">F0919_14560</name>
</gene>
<evidence type="ECO:0000313" key="1">
    <source>
        <dbReference type="EMBL" id="KAA5533750.1"/>
    </source>
</evidence>
<dbReference type="AlphaFoldDB" id="A0A5M6CH50"/>
<proteinExistence type="predicted"/>